<dbReference type="AlphaFoldDB" id="M3XZY3"/>
<keyword evidence="1" id="KW-0732">Signal</keyword>
<evidence type="ECO:0008006" key="3">
    <source>
        <dbReference type="Google" id="ProtNLM"/>
    </source>
</evidence>
<dbReference type="HOGENOM" id="CLU_1926901_0_0_1"/>
<sequence>MSSWECSPCPFLLHLLLLTPGDFCCPSDLTSSREPPLLARAHPLHGPCSLCGSPLVRGCLSPSSLGCAPKAGFSRQSSWIAPHPRSPRTVCTLATDLPLLHLILHYVHTLDAQWLLVKGPLRNIPGLQKGS</sequence>
<feature type="chain" id="PRO_5004044137" description="Secreted protein" evidence="1">
    <location>
        <begin position="25"/>
        <end position="131"/>
    </location>
</feature>
<dbReference type="Ensembl" id="ENSMPUT00000004715.1">
    <property type="protein sequence ID" value="ENSMPUP00000004634.1"/>
    <property type="gene ID" value="ENSMPUG00000004671.1"/>
</dbReference>
<dbReference type="InParanoid" id="M3XZY3"/>
<organism evidence="2">
    <name type="scientific">Mustela putorius furo</name>
    <name type="common">European domestic ferret</name>
    <name type="synonym">Mustela furo</name>
    <dbReference type="NCBI Taxonomy" id="9669"/>
    <lineage>
        <taxon>Eukaryota</taxon>
        <taxon>Metazoa</taxon>
        <taxon>Chordata</taxon>
        <taxon>Craniata</taxon>
        <taxon>Vertebrata</taxon>
        <taxon>Euteleostomi</taxon>
        <taxon>Mammalia</taxon>
        <taxon>Eutheria</taxon>
        <taxon>Laurasiatheria</taxon>
        <taxon>Carnivora</taxon>
        <taxon>Caniformia</taxon>
        <taxon>Musteloidea</taxon>
        <taxon>Mustelidae</taxon>
        <taxon>Mustelinae</taxon>
        <taxon>Mustela</taxon>
    </lineage>
</organism>
<protein>
    <recommendedName>
        <fullName evidence="3">Secreted protein</fullName>
    </recommendedName>
</protein>
<reference evidence="2" key="1">
    <citation type="submission" date="2024-06" db="UniProtKB">
        <authorList>
            <consortium name="Ensembl"/>
        </authorList>
    </citation>
    <scope>IDENTIFICATION</scope>
</reference>
<accession>M3XZY3</accession>
<evidence type="ECO:0000256" key="1">
    <source>
        <dbReference type="SAM" id="SignalP"/>
    </source>
</evidence>
<dbReference type="EMBL" id="AEYP01049400">
    <property type="status" value="NOT_ANNOTATED_CDS"/>
    <property type="molecule type" value="Genomic_DNA"/>
</dbReference>
<name>M3XZY3_MUSPF</name>
<feature type="signal peptide" evidence="1">
    <location>
        <begin position="1"/>
        <end position="24"/>
    </location>
</feature>
<proteinExistence type="predicted"/>
<evidence type="ECO:0000313" key="2">
    <source>
        <dbReference type="Ensembl" id="ENSMPUP00000004634.1"/>
    </source>
</evidence>